<dbReference type="Gene3D" id="3.30.70.330">
    <property type="match status" value="1"/>
</dbReference>
<dbReference type="InterPro" id="IPR012677">
    <property type="entry name" value="Nucleotide-bd_a/b_plait_sf"/>
</dbReference>
<evidence type="ECO:0000256" key="3">
    <source>
        <dbReference type="SAM" id="MobiDB-lite"/>
    </source>
</evidence>
<evidence type="ECO:0000256" key="1">
    <source>
        <dbReference type="ARBA" id="ARBA00022884"/>
    </source>
</evidence>
<protein>
    <submittedName>
        <fullName evidence="5">PDIP3, RNA recognition motif,RNA recognition motif domain</fullName>
    </submittedName>
</protein>
<name>A0A5E4NCW9_9HEMI</name>
<dbReference type="PANTHER" id="PTHR19965:SF94">
    <property type="entry name" value="FI13061P-RELATED"/>
    <property type="match status" value="1"/>
</dbReference>
<keyword evidence="6" id="KW-1185">Reference proteome</keyword>
<dbReference type="PROSITE" id="PS50102">
    <property type="entry name" value="RRM"/>
    <property type="match status" value="1"/>
</dbReference>
<evidence type="ECO:0000313" key="5">
    <source>
        <dbReference type="EMBL" id="VVC41528.1"/>
    </source>
</evidence>
<evidence type="ECO:0000256" key="2">
    <source>
        <dbReference type="PROSITE-ProRule" id="PRU00176"/>
    </source>
</evidence>
<dbReference type="InterPro" id="IPR035979">
    <property type="entry name" value="RBD_domain_sf"/>
</dbReference>
<dbReference type="GO" id="GO:0003729">
    <property type="term" value="F:mRNA binding"/>
    <property type="evidence" value="ECO:0007669"/>
    <property type="project" value="TreeGrafter"/>
</dbReference>
<dbReference type="InterPro" id="IPR000504">
    <property type="entry name" value="RRM_dom"/>
</dbReference>
<dbReference type="InterPro" id="IPR034784">
    <property type="entry name" value="PDIP3_RRM"/>
</dbReference>
<keyword evidence="1 2" id="KW-0694">RNA-binding</keyword>
<feature type="region of interest" description="Disordered" evidence="3">
    <location>
        <begin position="170"/>
        <end position="189"/>
    </location>
</feature>
<evidence type="ECO:0000259" key="4">
    <source>
        <dbReference type="PROSITE" id="PS50102"/>
    </source>
</evidence>
<organism evidence="5 6">
    <name type="scientific">Cinara cedri</name>
    <dbReference type="NCBI Taxonomy" id="506608"/>
    <lineage>
        <taxon>Eukaryota</taxon>
        <taxon>Metazoa</taxon>
        <taxon>Ecdysozoa</taxon>
        <taxon>Arthropoda</taxon>
        <taxon>Hexapoda</taxon>
        <taxon>Insecta</taxon>
        <taxon>Pterygota</taxon>
        <taxon>Neoptera</taxon>
        <taxon>Paraneoptera</taxon>
        <taxon>Hemiptera</taxon>
        <taxon>Sternorrhyncha</taxon>
        <taxon>Aphidomorpha</taxon>
        <taxon>Aphidoidea</taxon>
        <taxon>Aphididae</taxon>
        <taxon>Lachninae</taxon>
        <taxon>Cinara</taxon>
    </lineage>
</organism>
<evidence type="ECO:0000313" key="6">
    <source>
        <dbReference type="Proteomes" id="UP000325440"/>
    </source>
</evidence>
<feature type="domain" description="RRM" evidence="4">
    <location>
        <begin position="325"/>
        <end position="396"/>
    </location>
</feature>
<dbReference type="OrthoDB" id="346839at2759"/>
<dbReference type="CDD" id="cd12681">
    <property type="entry name" value="RRM_SKAR"/>
    <property type="match status" value="1"/>
</dbReference>
<dbReference type="Proteomes" id="UP000325440">
    <property type="component" value="Unassembled WGS sequence"/>
</dbReference>
<reference evidence="5 6" key="1">
    <citation type="submission" date="2019-08" db="EMBL/GenBank/DDBJ databases">
        <authorList>
            <person name="Alioto T."/>
            <person name="Alioto T."/>
            <person name="Gomez Garrido J."/>
        </authorList>
    </citation>
    <scope>NUCLEOTIDE SEQUENCE [LARGE SCALE GENOMIC DNA]</scope>
</reference>
<dbReference type="PANTHER" id="PTHR19965">
    <property type="entry name" value="RNA AND EXPORT FACTOR BINDING PROTEIN"/>
    <property type="match status" value="1"/>
</dbReference>
<dbReference type="GO" id="GO:0006406">
    <property type="term" value="P:mRNA export from nucleus"/>
    <property type="evidence" value="ECO:0007669"/>
    <property type="project" value="TreeGrafter"/>
</dbReference>
<sequence length="440" mass="50633">MKFVRGKKPQNGRDRGGRSRALQSGPRNRLRLAAANKAAKVKRLKVVKNQPRSGRVNNRKMLANNNSRVVKNTVVDARLKLLQKALHKPTPMVDARQKLTKQKDAREKIQERRLHSSGHNTIRDVGMLRGQSNNLSRVKIDRRGILTVKSILDERVHQHYTDQYRDRRPVNQGRFNDLDRRRTSSNTFNSDVNTFRSDRSIEDVRPLRRDARMPRNPVSNSQTIRRPSDRPIRTMRVNDKPYHRPMAAMDFEDAMDWEEPNRYSPSPLMRRNLGNTIFNRADEYHDDLSDRNGRNHRGISETLRSRLDSHQMAAIAAKRVCPVGHKIVISNLEPSVTSEDIRELFADIGDLFESRVVRPGVAEVIYERRADAIQAVDVYHNRQLDGRPMKCDMVRNPSTSTGSILSGANRRMPSRSADIFKPSAYITYDIDAVHTALFNK</sequence>
<feature type="compositionally biased region" description="Basic residues" evidence="3">
    <location>
        <begin position="1"/>
        <end position="10"/>
    </location>
</feature>
<dbReference type="InterPro" id="IPR051229">
    <property type="entry name" value="ALYREF_mRNA_export"/>
</dbReference>
<dbReference type="SUPFAM" id="SSF54928">
    <property type="entry name" value="RNA-binding domain, RBD"/>
    <property type="match status" value="1"/>
</dbReference>
<dbReference type="Pfam" id="PF00076">
    <property type="entry name" value="RRM_1"/>
    <property type="match status" value="1"/>
</dbReference>
<feature type="region of interest" description="Disordered" evidence="3">
    <location>
        <begin position="1"/>
        <end position="27"/>
    </location>
</feature>
<dbReference type="SMART" id="SM00360">
    <property type="entry name" value="RRM"/>
    <property type="match status" value="1"/>
</dbReference>
<accession>A0A5E4NCW9</accession>
<proteinExistence type="predicted"/>
<dbReference type="EMBL" id="CABPRJ010001920">
    <property type="protein sequence ID" value="VVC41528.1"/>
    <property type="molecule type" value="Genomic_DNA"/>
</dbReference>
<dbReference type="GO" id="GO:0005634">
    <property type="term" value="C:nucleus"/>
    <property type="evidence" value="ECO:0007669"/>
    <property type="project" value="TreeGrafter"/>
</dbReference>
<dbReference type="AlphaFoldDB" id="A0A5E4NCW9"/>
<gene>
    <name evidence="5" type="ORF">CINCED_3A006600</name>
</gene>